<accession>A0A7C9J2B5</accession>
<dbReference type="RefSeq" id="WP_160763352.1">
    <property type="nucleotide sequence ID" value="NZ_WUPT01000001.1"/>
</dbReference>
<dbReference type="Proteomes" id="UP000480350">
    <property type="component" value="Unassembled WGS sequence"/>
</dbReference>
<reference evidence="1 2" key="2">
    <citation type="submission" date="2020-03" db="EMBL/GenBank/DDBJ databases">
        <title>Kangsaoukella pontilimi gen. nov., sp. nov., a new member of the family Rhodobacteraceae isolated from a tidal mudflat.</title>
        <authorList>
            <person name="Kim I.S."/>
        </authorList>
    </citation>
    <scope>NUCLEOTIDE SEQUENCE [LARGE SCALE GENOMIC DNA]</scope>
    <source>
        <strain evidence="1 2">GH1-50</strain>
    </source>
</reference>
<keyword evidence="2" id="KW-1185">Reference proteome</keyword>
<comment type="caution">
    <text evidence="1">The sequence shown here is derived from an EMBL/GenBank/DDBJ whole genome shotgun (WGS) entry which is preliminary data.</text>
</comment>
<name>A0A7C9J2B5_9RHOB</name>
<evidence type="ECO:0000313" key="2">
    <source>
        <dbReference type="Proteomes" id="UP000480350"/>
    </source>
</evidence>
<evidence type="ECO:0000313" key="1">
    <source>
        <dbReference type="EMBL" id="MXQ07481.1"/>
    </source>
</evidence>
<proteinExistence type="predicted"/>
<sequence length="126" mass="13448">MSGLKTFAALVFGLTMVPEPSPASDDLPRIFANCAGQLSAMVEHSWLMQDAKADTYAAQRAQFLDLLDAVDGPSTAQSLNRRIDAKAAQAGLLREAAFGRDRESAYHAAQRAEAIVAQCRVLLLGG</sequence>
<dbReference type="AlphaFoldDB" id="A0A7C9J2B5"/>
<dbReference type="EMBL" id="WUPT01000001">
    <property type="protein sequence ID" value="MXQ07481.1"/>
    <property type="molecule type" value="Genomic_DNA"/>
</dbReference>
<organism evidence="1 2">
    <name type="scientific">Kangsaoukella pontilimi</name>
    <dbReference type="NCBI Taxonomy" id="2691042"/>
    <lineage>
        <taxon>Bacteria</taxon>
        <taxon>Pseudomonadati</taxon>
        <taxon>Pseudomonadota</taxon>
        <taxon>Alphaproteobacteria</taxon>
        <taxon>Rhodobacterales</taxon>
        <taxon>Paracoccaceae</taxon>
        <taxon>Kangsaoukella</taxon>
    </lineage>
</organism>
<reference evidence="1 2" key="1">
    <citation type="submission" date="2019-12" db="EMBL/GenBank/DDBJ databases">
        <authorList>
            <person name="Lee S.D."/>
        </authorList>
    </citation>
    <scope>NUCLEOTIDE SEQUENCE [LARGE SCALE GENOMIC DNA]</scope>
    <source>
        <strain evidence="1 2">GH1-50</strain>
    </source>
</reference>
<protein>
    <submittedName>
        <fullName evidence="1">Uncharacterized protein</fullName>
    </submittedName>
</protein>
<gene>
    <name evidence="1" type="ORF">GQ651_06430</name>
</gene>